<gene>
    <name evidence="7" type="ORF">BJI69_06990</name>
</gene>
<sequence length="259" mass="27924">MTSPAQEHPLAVDGTLRRRLIGLAGHWLGDGSAAEDALHDVYLRTADRVLPDSASGREAWLVTVLRHLCFDQLRRQARYQAVLTRVAGDGALAWGGDQPDYLAVQAQRVDEALLTLVHHLPADDVAAWLLYELFGFSHAELGALAGCSELASRQRLHRMAGRLDRAVPPDSLDDEDRAALFALCQQAVIRHETAALATLVRTAAPQSMAAMGRATDRGFGATVPTTAWVQVGDQMALRIQAGDGPATWIPLGEASVELV</sequence>
<feature type="domain" description="RNA polymerase sigma-70 region 2" evidence="6">
    <location>
        <begin position="16"/>
        <end position="78"/>
    </location>
</feature>
<keyword evidence="5" id="KW-0804">Transcription</keyword>
<keyword evidence="4" id="KW-0238">DNA-binding</keyword>
<dbReference type="SUPFAM" id="SSF88659">
    <property type="entry name" value="Sigma3 and sigma4 domains of RNA polymerase sigma factors"/>
    <property type="match status" value="1"/>
</dbReference>
<evidence type="ECO:0000256" key="3">
    <source>
        <dbReference type="ARBA" id="ARBA00023082"/>
    </source>
</evidence>
<dbReference type="Proteomes" id="UP000182987">
    <property type="component" value="Chromosome"/>
</dbReference>
<dbReference type="GO" id="GO:0003677">
    <property type="term" value="F:DNA binding"/>
    <property type="evidence" value="ECO:0007669"/>
    <property type="project" value="UniProtKB-KW"/>
</dbReference>
<dbReference type="InterPro" id="IPR013325">
    <property type="entry name" value="RNA_pol_sigma_r2"/>
</dbReference>
<evidence type="ECO:0000256" key="4">
    <source>
        <dbReference type="ARBA" id="ARBA00023125"/>
    </source>
</evidence>
<dbReference type="InterPro" id="IPR036388">
    <property type="entry name" value="WH-like_DNA-bd_sf"/>
</dbReference>
<evidence type="ECO:0000313" key="7">
    <source>
        <dbReference type="EMBL" id="APG03675.1"/>
    </source>
</evidence>
<dbReference type="SUPFAM" id="SSF88946">
    <property type="entry name" value="Sigma2 domain of RNA polymerase sigma factors"/>
    <property type="match status" value="1"/>
</dbReference>
<keyword evidence="2" id="KW-0805">Transcription regulation</keyword>
<dbReference type="Gene3D" id="1.10.10.10">
    <property type="entry name" value="Winged helix-like DNA-binding domain superfamily/Winged helix DNA-binding domain"/>
    <property type="match status" value="1"/>
</dbReference>
<dbReference type="KEGG" id="lrz:BJI69_06990"/>
<dbReference type="GO" id="GO:0016987">
    <property type="term" value="F:sigma factor activity"/>
    <property type="evidence" value="ECO:0007669"/>
    <property type="project" value="UniProtKB-KW"/>
</dbReference>
<comment type="similarity">
    <text evidence="1">Belongs to the sigma-70 factor family. ECF subfamily.</text>
</comment>
<dbReference type="EMBL" id="CP017480">
    <property type="protein sequence ID" value="APG03675.1"/>
    <property type="molecule type" value="Genomic_DNA"/>
</dbReference>
<evidence type="ECO:0000256" key="1">
    <source>
        <dbReference type="ARBA" id="ARBA00010641"/>
    </source>
</evidence>
<protein>
    <recommendedName>
        <fullName evidence="6">RNA polymerase sigma-70 region 2 domain-containing protein</fullName>
    </recommendedName>
</protein>
<dbReference type="PANTHER" id="PTHR43133:SF8">
    <property type="entry name" value="RNA POLYMERASE SIGMA FACTOR HI_1459-RELATED"/>
    <property type="match status" value="1"/>
</dbReference>
<dbReference type="InterPro" id="IPR007627">
    <property type="entry name" value="RNA_pol_sigma70_r2"/>
</dbReference>
<keyword evidence="8" id="KW-1185">Reference proteome</keyword>
<proteinExistence type="inferred from homology"/>
<dbReference type="PANTHER" id="PTHR43133">
    <property type="entry name" value="RNA POLYMERASE ECF-TYPE SIGMA FACTO"/>
    <property type="match status" value="1"/>
</dbReference>
<organism evidence="7 8">
    <name type="scientific">Luteibacter rhizovicinus DSM 16549</name>
    <dbReference type="NCBI Taxonomy" id="1440763"/>
    <lineage>
        <taxon>Bacteria</taxon>
        <taxon>Pseudomonadati</taxon>
        <taxon>Pseudomonadota</taxon>
        <taxon>Gammaproteobacteria</taxon>
        <taxon>Lysobacterales</taxon>
        <taxon>Rhodanobacteraceae</taxon>
        <taxon>Luteibacter</taxon>
    </lineage>
</organism>
<name>A0A1L3ERH8_9GAMM</name>
<evidence type="ECO:0000313" key="8">
    <source>
        <dbReference type="Proteomes" id="UP000182987"/>
    </source>
</evidence>
<evidence type="ECO:0000256" key="5">
    <source>
        <dbReference type="ARBA" id="ARBA00023163"/>
    </source>
</evidence>
<accession>A0A1L3ERH8</accession>
<dbReference type="RefSeq" id="WP_046965898.1">
    <property type="nucleotide sequence ID" value="NZ_CP017480.1"/>
</dbReference>
<dbReference type="AlphaFoldDB" id="A0A1L3ERH8"/>
<evidence type="ECO:0000256" key="2">
    <source>
        <dbReference type="ARBA" id="ARBA00023015"/>
    </source>
</evidence>
<evidence type="ECO:0000259" key="6">
    <source>
        <dbReference type="Pfam" id="PF04542"/>
    </source>
</evidence>
<dbReference type="GO" id="GO:0006352">
    <property type="term" value="P:DNA-templated transcription initiation"/>
    <property type="evidence" value="ECO:0007669"/>
    <property type="project" value="InterPro"/>
</dbReference>
<dbReference type="Pfam" id="PF04542">
    <property type="entry name" value="Sigma70_r2"/>
    <property type="match status" value="1"/>
</dbReference>
<dbReference type="OrthoDB" id="6236508at2"/>
<keyword evidence="3" id="KW-0731">Sigma factor</keyword>
<reference evidence="8" key="1">
    <citation type="submission" date="2016-09" db="EMBL/GenBank/DDBJ databases">
        <authorList>
            <person name="Lysoe E."/>
        </authorList>
    </citation>
    <scope>NUCLEOTIDE SEQUENCE [LARGE SCALE GENOMIC DNA]</scope>
    <source>
        <strain evidence="8">LJ96T</strain>
    </source>
</reference>
<dbReference type="InterPro" id="IPR039425">
    <property type="entry name" value="RNA_pol_sigma-70-like"/>
</dbReference>
<dbReference type="Gene3D" id="1.10.1740.10">
    <property type="match status" value="1"/>
</dbReference>
<dbReference type="STRING" id="1440763.BJI69_06990"/>
<dbReference type="InterPro" id="IPR013324">
    <property type="entry name" value="RNA_pol_sigma_r3/r4-like"/>
</dbReference>